<gene>
    <name evidence="10" type="ORF">NO357_07300</name>
</gene>
<dbReference type="CDD" id="cd00082">
    <property type="entry name" value="HisKA"/>
    <property type="match status" value="1"/>
</dbReference>
<dbReference type="PANTHER" id="PTHR43047:SF9">
    <property type="entry name" value="HISTIDINE KINASE"/>
    <property type="match status" value="1"/>
</dbReference>
<dbReference type="InterPro" id="IPR035965">
    <property type="entry name" value="PAS-like_dom_sf"/>
</dbReference>
<dbReference type="InterPro" id="IPR036890">
    <property type="entry name" value="HATPase_C_sf"/>
</dbReference>
<dbReference type="SUPFAM" id="SSF52172">
    <property type="entry name" value="CheY-like"/>
    <property type="match status" value="1"/>
</dbReference>
<evidence type="ECO:0000256" key="4">
    <source>
        <dbReference type="ARBA" id="ARBA00022679"/>
    </source>
</evidence>
<dbReference type="InterPro" id="IPR036097">
    <property type="entry name" value="HisK_dim/P_sf"/>
</dbReference>
<evidence type="ECO:0000256" key="7">
    <source>
        <dbReference type="SAM" id="Coils"/>
    </source>
</evidence>
<dbReference type="EMBL" id="JANHAX010000002">
    <property type="protein sequence ID" value="MDQ2089700.1"/>
    <property type="molecule type" value="Genomic_DNA"/>
</dbReference>
<accession>A0AAE3WC43</accession>
<dbReference type="Pfam" id="PF12860">
    <property type="entry name" value="PAS_7"/>
    <property type="match status" value="2"/>
</dbReference>
<dbReference type="Pfam" id="PF02518">
    <property type="entry name" value="HATPase_c"/>
    <property type="match status" value="1"/>
</dbReference>
<dbReference type="InterPro" id="IPR001789">
    <property type="entry name" value="Sig_transdc_resp-reg_receiver"/>
</dbReference>
<dbReference type="SUPFAM" id="SSF47384">
    <property type="entry name" value="Homodimeric domain of signal transducing histidine kinase"/>
    <property type="match status" value="1"/>
</dbReference>
<evidence type="ECO:0000256" key="3">
    <source>
        <dbReference type="ARBA" id="ARBA00022553"/>
    </source>
</evidence>
<dbReference type="Gene3D" id="3.40.50.2300">
    <property type="match status" value="1"/>
</dbReference>
<dbReference type="RefSeq" id="WP_306734971.1">
    <property type="nucleotide sequence ID" value="NZ_JANHAX010000002.1"/>
</dbReference>
<dbReference type="Proteomes" id="UP001226762">
    <property type="component" value="Unassembled WGS sequence"/>
</dbReference>
<evidence type="ECO:0000256" key="5">
    <source>
        <dbReference type="ARBA" id="ARBA00022777"/>
    </source>
</evidence>
<comment type="catalytic activity">
    <reaction evidence="1">
        <text>ATP + protein L-histidine = ADP + protein N-phospho-L-histidine.</text>
        <dbReference type="EC" id="2.7.13.3"/>
    </reaction>
</comment>
<feature type="domain" description="Response regulatory" evidence="9">
    <location>
        <begin position="618"/>
        <end position="734"/>
    </location>
</feature>
<reference evidence="10" key="2">
    <citation type="submission" date="2023-02" db="EMBL/GenBank/DDBJ databases">
        <title>'Rhodoalgimonas zhirmunskyi' gen. nov., isolated from a red alga.</title>
        <authorList>
            <person name="Nedashkovskaya O.I."/>
            <person name="Otstavnykh N.Y."/>
            <person name="Bystritskaya E.P."/>
            <person name="Balabanova L.A."/>
            <person name="Isaeva M.P."/>
        </authorList>
    </citation>
    <scope>NUCLEOTIDE SEQUENCE</scope>
    <source>
        <strain evidence="10">KCTC 52189</strain>
    </source>
</reference>
<evidence type="ECO:0000259" key="9">
    <source>
        <dbReference type="PROSITE" id="PS50110"/>
    </source>
</evidence>
<sequence length="746" mass="82603">MTSASLINPQDTPERQIEKLTKINLSLMRRVEQTTDDSGAAYAQFQRAALLEEEVRNRTRDLERALDLLNESNARLAEANRATEEARSNLANAIETVQEGFALFDRDERLVMCNSRFGLHMPDIRDRFRPGLTFHQYVDLVSRSAFMSLPENMTPEDWIERRMERHKDDHVIFNVRMVGSRWVQVSEHRTPDGGTVILQTDVTDIMRLERQERERMLDDQARLVRATLDHLDQGVCIFDNQARLAGWNQRVSEMLSIPARQFTMGTRFFTLFRDFSQVASYSSGIDEEFIRNWINSTDSRPPISLNIEQGEAKTLAVHAQEMPDKGFVISFTDVSAERTAVRAIQQANEMLEARVRERTLELADALSEAERANASKSRFVAAASHDLLQPLSAAKLYMASIEPDQSPDQIRQIADKARRSLDSVESILEALLDISNLDSGKAAVLRAPVPLDLILRQLGDELGPTARAKGLDLRILPTSAVVNSDATYLRRIAQNLIVNAVRYTERGKILVGVRRRPKSVRLEVWDTGPGIAPDQRDIIFREFQRLDAAASAAEGMGLGLAIVERACALLGHPLELVSTVGRGTGFLVELPLAQSLGFSSRRAEGDSPVQPSGLDDLIVLLVENDANLRHALTVALESWNVCVLPASGISEAIELVDGEGISPDVVIADLQLGAGQYGTDLLSDIQARFGPVPACIITATRAPEVTELCVQNGWPLFHKPVAPETLRGFLASAAKTPFVAPILTGG</sequence>
<keyword evidence="3 6" id="KW-0597">Phosphoprotein</keyword>
<protein>
    <recommendedName>
        <fullName evidence="2">histidine kinase</fullName>
        <ecNumber evidence="2">2.7.13.3</ecNumber>
    </recommendedName>
</protein>
<dbReference type="Gene3D" id="1.10.287.130">
    <property type="match status" value="1"/>
</dbReference>
<dbReference type="PANTHER" id="PTHR43047">
    <property type="entry name" value="TWO-COMPONENT HISTIDINE PROTEIN KINASE"/>
    <property type="match status" value="1"/>
</dbReference>
<dbReference type="SUPFAM" id="SSF55874">
    <property type="entry name" value="ATPase domain of HSP90 chaperone/DNA topoisomerase II/histidine kinase"/>
    <property type="match status" value="1"/>
</dbReference>
<keyword evidence="4" id="KW-0808">Transferase</keyword>
<dbReference type="EC" id="2.7.13.3" evidence="2"/>
<evidence type="ECO:0000256" key="2">
    <source>
        <dbReference type="ARBA" id="ARBA00012438"/>
    </source>
</evidence>
<dbReference type="InterPro" id="IPR005467">
    <property type="entry name" value="His_kinase_dom"/>
</dbReference>
<dbReference type="FunFam" id="3.30.565.10:FF:000049">
    <property type="entry name" value="Two-component sensor histidine kinase"/>
    <property type="match status" value="1"/>
</dbReference>
<proteinExistence type="predicted"/>
<dbReference type="GO" id="GO:0005886">
    <property type="term" value="C:plasma membrane"/>
    <property type="evidence" value="ECO:0007669"/>
    <property type="project" value="TreeGrafter"/>
</dbReference>
<name>A0AAE3WC43_9RHOB</name>
<dbReference type="Gene3D" id="3.30.565.10">
    <property type="entry name" value="Histidine kinase-like ATPase, C-terminal domain"/>
    <property type="match status" value="1"/>
</dbReference>
<dbReference type="GO" id="GO:0000155">
    <property type="term" value="F:phosphorelay sensor kinase activity"/>
    <property type="evidence" value="ECO:0007669"/>
    <property type="project" value="InterPro"/>
</dbReference>
<keyword evidence="7" id="KW-0175">Coiled coil</keyword>
<dbReference type="PROSITE" id="PS50110">
    <property type="entry name" value="RESPONSE_REGULATORY"/>
    <property type="match status" value="1"/>
</dbReference>
<organism evidence="10 11">
    <name type="scientific">Marimonas arenosa</name>
    <dbReference type="NCBI Taxonomy" id="1795305"/>
    <lineage>
        <taxon>Bacteria</taxon>
        <taxon>Pseudomonadati</taxon>
        <taxon>Pseudomonadota</taxon>
        <taxon>Alphaproteobacteria</taxon>
        <taxon>Rhodobacterales</taxon>
        <taxon>Paracoccaceae</taxon>
        <taxon>Marimonas</taxon>
    </lineage>
</organism>
<keyword evidence="11" id="KW-1185">Reference proteome</keyword>
<dbReference type="PRINTS" id="PR00344">
    <property type="entry name" value="BCTRLSENSOR"/>
</dbReference>
<dbReference type="GO" id="GO:0009927">
    <property type="term" value="F:histidine phosphotransfer kinase activity"/>
    <property type="evidence" value="ECO:0007669"/>
    <property type="project" value="TreeGrafter"/>
</dbReference>
<reference evidence="10" key="1">
    <citation type="submission" date="2022-07" db="EMBL/GenBank/DDBJ databases">
        <authorList>
            <person name="Otstavnykh N."/>
            <person name="Isaeva M."/>
            <person name="Bystritskaya E."/>
        </authorList>
    </citation>
    <scope>NUCLEOTIDE SEQUENCE</scope>
    <source>
        <strain evidence="10">KCTC 52189</strain>
    </source>
</reference>
<dbReference type="InterPro" id="IPR004358">
    <property type="entry name" value="Sig_transdc_His_kin-like_C"/>
</dbReference>
<feature type="modified residue" description="4-aspartylphosphate" evidence="6">
    <location>
        <position position="669"/>
    </location>
</feature>
<dbReference type="PROSITE" id="PS50109">
    <property type="entry name" value="HIS_KIN"/>
    <property type="match status" value="1"/>
</dbReference>
<dbReference type="AlphaFoldDB" id="A0AAE3WC43"/>
<keyword evidence="5" id="KW-0418">Kinase</keyword>
<feature type="domain" description="Histidine kinase" evidence="8">
    <location>
        <begin position="382"/>
        <end position="594"/>
    </location>
</feature>
<evidence type="ECO:0000313" key="10">
    <source>
        <dbReference type="EMBL" id="MDQ2089700.1"/>
    </source>
</evidence>
<dbReference type="SMART" id="SM00387">
    <property type="entry name" value="HATPase_c"/>
    <property type="match status" value="1"/>
</dbReference>
<dbReference type="SMART" id="SM00448">
    <property type="entry name" value="REC"/>
    <property type="match status" value="1"/>
</dbReference>
<dbReference type="InterPro" id="IPR011006">
    <property type="entry name" value="CheY-like_superfamily"/>
</dbReference>
<feature type="coiled-coil region" evidence="7">
    <location>
        <begin position="48"/>
        <end position="96"/>
    </location>
</feature>
<dbReference type="Pfam" id="PF00072">
    <property type="entry name" value="Response_reg"/>
    <property type="match status" value="1"/>
</dbReference>
<dbReference type="SUPFAM" id="SSF55785">
    <property type="entry name" value="PYP-like sensor domain (PAS domain)"/>
    <property type="match status" value="1"/>
</dbReference>
<comment type="caution">
    <text evidence="10">The sequence shown here is derived from an EMBL/GenBank/DDBJ whole genome shotgun (WGS) entry which is preliminary data.</text>
</comment>
<evidence type="ECO:0000259" key="8">
    <source>
        <dbReference type="PROSITE" id="PS50109"/>
    </source>
</evidence>
<dbReference type="SMART" id="SM00388">
    <property type="entry name" value="HisKA"/>
    <property type="match status" value="1"/>
</dbReference>
<dbReference type="InterPro" id="IPR003661">
    <property type="entry name" value="HisK_dim/P_dom"/>
</dbReference>
<dbReference type="Pfam" id="PF00512">
    <property type="entry name" value="HisKA"/>
    <property type="match status" value="1"/>
</dbReference>
<evidence type="ECO:0000313" key="11">
    <source>
        <dbReference type="Proteomes" id="UP001226762"/>
    </source>
</evidence>
<dbReference type="Gene3D" id="3.30.450.20">
    <property type="entry name" value="PAS domain"/>
    <property type="match status" value="2"/>
</dbReference>
<dbReference type="CDD" id="cd00156">
    <property type="entry name" value="REC"/>
    <property type="match status" value="1"/>
</dbReference>
<dbReference type="InterPro" id="IPR003594">
    <property type="entry name" value="HATPase_dom"/>
</dbReference>
<evidence type="ECO:0000256" key="1">
    <source>
        <dbReference type="ARBA" id="ARBA00000085"/>
    </source>
</evidence>
<evidence type="ECO:0000256" key="6">
    <source>
        <dbReference type="PROSITE-ProRule" id="PRU00169"/>
    </source>
</evidence>